<feature type="compositionally biased region" description="Low complexity" evidence="1">
    <location>
        <begin position="179"/>
        <end position="191"/>
    </location>
</feature>
<feature type="region of interest" description="Disordered" evidence="1">
    <location>
        <begin position="114"/>
        <end position="136"/>
    </location>
</feature>
<organism evidence="2 3">
    <name type="scientific">Clonostachys solani</name>
    <dbReference type="NCBI Taxonomy" id="160281"/>
    <lineage>
        <taxon>Eukaryota</taxon>
        <taxon>Fungi</taxon>
        <taxon>Dikarya</taxon>
        <taxon>Ascomycota</taxon>
        <taxon>Pezizomycotina</taxon>
        <taxon>Sordariomycetes</taxon>
        <taxon>Hypocreomycetidae</taxon>
        <taxon>Hypocreales</taxon>
        <taxon>Bionectriaceae</taxon>
        <taxon>Clonostachys</taxon>
    </lineage>
</organism>
<feature type="compositionally biased region" description="Basic and acidic residues" evidence="1">
    <location>
        <begin position="465"/>
        <end position="476"/>
    </location>
</feature>
<evidence type="ECO:0000313" key="3">
    <source>
        <dbReference type="Proteomes" id="UP000775872"/>
    </source>
</evidence>
<dbReference type="Proteomes" id="UP000775872">
    <property type="component" value="Unassembled WGS sequence"/>
</dbReference>
<feature type="region of interest" description="Disordered" evidence="1">
    <location>
        <begin position="258"/>
        <end position="307"/>
    </location>
</feature>
<gene>
    <name evidence="2" type="ORF">CSOL1703_00000499</name>
</gene>
<keyword evidence="3" id="KW-1185">Reference proteome</keyword>
<evidence type="ECO:0000313" key="2">
    <source>
        <dbReference type="EMBL" id="CAH0048553.1"/>
    </source>
</evidence>
<reference evidence="2 3" key="2">
    <citation type="submission" date="2021-10" db="EMBL/GenBank/DDBJ databases">
        <authorList>
            <person name="Piombo E."/>
        </authorList>
    </citation>
    <scope>NUCLEOTIDE SEQUENCE [LARGE SCALE GENOMIC DNA]</scope>
</reference>
<feature type="region of interest" description="Disordered" evidence="1">
    <location>
        <begin position="412"/>
        <end position="478"/>
    </location>
</feature>
<proteinExistence type="predicted"/>
<feature type="region of interest" description="Disordered" evidence="1">
    <location>
        <begin position="176"/>
        <end position="204"/>
    </location>
</feature>
<accession>A0A9N9Z421</accession>
<feature type="compositionally biased region" description="Low complexity" evidence="1">
    <location>
        <begin position="447"/>
        <end position="464"/>
    </location>
</feature>
<dbReference type="OrthoDB" id="4716584at2759"/>
<name>A0A9N9Z421_9HYPO</name>
<evidence type="ECO:0000256" key="1">
    <source>
        <dbReference type="SAM" id="MobiDB-lite"/>
    </source>
</evidence>
<comment type="caution">
    <text evidence="2">The sequence shown here is derived from an EMBL/GenBank/DDBJ whole genome shotgun (WGS) entry which is preliminary data.</text>
</comment>
<sequence length="608" mass="68253">MSSSNAPRRRFAPVPIETTFQSVRKSKQPETIHIGPSAELTPEASPRSPHSPFSPEFDPETHPHRRFAPQLIETSRRTRRLGDAGPATKPADKTDITPYIKNIYTTKSRARRRLDSTFEDDHEHVEPPTRRESEDENVKAYLLELAAKEVERQIQEAALAAFPNSHAREGGIAHFYFPEGSESDGSSGNESPTTEEPKPVRVRRKSSDLGLSWWHKHMQEHAQHLAHEREATQDEVIFKDDGDTAMVSDVDLDNMDLSLPPDPLWTTSGKVSPVDRQDSMDEDLIPPPHVPVKKPTENERMVDAPRPPMPKIPAPTPFAAAPKIPAQTGFRGFGRPLPNYGLRSDSPQAKKLRKLVSPPMLGKDLVFRQCPSPKFTKLEPTHPFDDDLDAHRDLSGQGGLWHGFCFNNEPTEENHGLWSPPPGNGLLITPHSPGTPADDSDSHLISEEPSSVFSSSASTGSSATSEHRQRSGEAKGLHMLHGLNERLQREKAEAERNEKIAEEFTDEFITQVYNYLSLGYPALAAAYDDELAKISHIDILELRKNDSKQLAKGHMVEMTLEDTPDEDRCPRWRALKTYIYEWARQHPNLNAMDPPAWGVRERRGSWAI</sequence>
<protein>
    <submittedName>
        <fullName evidence="2">Uncharacterized protein</fullName>
    </submittedName>
</protein>
<dbReference type="EMBL" id="CABFOC020000035">
    <property type="protein sequence ID" value="CAH0048553.1"/>
    <property type="molecule type" value="Genomic_DNA"/>
</dbReference>
<reference evidence="3" key="1">
    <citation type="submission" date="2019-06" db="EMBL/GenBank/DDBJ databases">
        <authorList>
            <person name="Broberg M."/>
        </authorList>
    </citation>
    <scope>NUCLEOTIDE SEQUENCE [LARGE SCALE GENOMIC DNA]</scope>
</reference>
<feature type="region of interest" description="Disordered" evidence="1">
    <location>
        <begin position="1"/>
        <end position="100"/>
    </location>
</feature>
<feature type="compositionally biased region" description="Basic and acidic residues" evidence="1">
    <location>
        <begin position="294"/>
        <end position="303"/>
    </location>
</feature>
<dbReference type="AlphaFoldDB" id="A0A9N9Z421"/>